<dbReference type="GO" id="GO:0003723">
    <property type="term" value="F:RNA binding"/>
    <property type="evidence" value="ECO:0007669"/>
    <property type="project" value="UniProtKB-UniRule"/>
</dbReference>
<protein>
    <recommendedName>
        <fullName evidence="3">RRM domain-containing protein</fullName>
    </recommendedName>
</protein>
<dbReference type="Proteomes" id="UP001372338">
    <property type="component" value="Unassembled WGS sequence"/>
</dbReference>
<keyword evidence="1 2" id="KW-0694">RNA-binding</keyword>
<dbReference type="InterPro" id="IPR000504">
    <property type="entry name" value="RRM_dom"/>
</dbReference>
<evidence type="ECO:0000313" key="5">
    <source>
        <dbReference type="Proteomes" id="UP001372338"/>
    </source>
</evidence>
<dbReference type="AlphaFoldDB" id="A0AAN9HZ07"/>
<organism evidence="4 5">
    <name type="scientific">Crotalaria pallida</name>
    <name type="common">Smooth rattlebox</name>
    <name type="synonym">Crotalaria striata</name>
    <dbReference type="NCBI Taxonomy" id="3830"/>
    <lineage>
        <taxon>Eukaryota</taxon>
        <taxon>Viridiplantae</taxon>
        <taxon>Streptophyta</taxon>
        <taxon>Embryophyta</taxon>
        <taxon>Tracheophyta</taxon>
        <taxon>Spermatophyta</taxon>
        <taxon>Magnoliopsida</taxon>
        <taxon>eudicotyledons</taxon>
        <taxon>Gunneridae</taxon>
        <taxon>Pentapetalae</taxon>
        <taxon>rosids</taxon>
        <taxon>fabids</taxon>
        <taxon>Fabales</taxon>
        <taxon>Fabaceae</taxon>
        <taxon>Papilionoideae</taxon>
        <taxon>50 kb inversion clade</taxon>
        <taxon>genistoids sensu lato</taxon>
        <taxon>core genistoids</taxon>
        <taxon>Crotalarieae</taxon>
        <taxon>Crotalaria</taxon>
    </lineage>
</organism>
<dbReference type="Gene3D" id="3.30.70.330">
    <property type="match status" value="1"/>
</dbReference>
<gene>
    <name evidence="4" type="ORF">RIF29_24547</name>
</gene>
<dbReference type="PROSITE" id="PS50102">
    <property type="entry name" value="RRM"/>
    <property type="match status" value="1"/>
</dbReference>
<reference evidence="4 5" key="1">
    <citation type="submission" date="2024-01" db="EMBL/GenBank/DDBJ databases">
        <title>The genomes of 5 underutilized Papilionoideae crops provide insights into root nodulation and disease resistanc.</title>
        <authorList>
            <person name="Yuan L."/>
        </authorList>
    </citation>
    <scope>NUCLEOTIDE SEQUENCE [LARGE SCALE GENOMIC DNA]</scope>
    <source>
        <strain evidence="4">ZHUSHIDOU_FW_LH</strain>
        <tissue evidence="4">Leaf</tissue>
    </source>
</reference>
<sequence length="133" mass="15117">MVVVGPCSGGGFKPQGRGSHNIAVWRRRPILTSMAEARLYFYSKGATQDRLQELFEHYGKITKVVIPPTKARHETSRFGFVHFAERSSAMKALKNTEKYEMNEFVSCLDHAVNLFCDIGRLSMAARYVKLFLL</sequence>
<comment type="caution">
    <text evidence="4">The sequence shown here is derived from an EMBL/GenBank/DDBJ whole genome shotgun (WGS) entry which is preliminary data.</text>
</comment>
<proteinExistence type="predicted"/>
<keyword evidence="5" id="KW-1185">Reference proteome</keyword>
<name>A0AAN9HZ07_CROPI</name>
<dbReference type="SUPFAM" id="SSF54928">
    <property type="entry name" value="RNA-binding domain, RBD"/>
    <property type="match status" value="1"/>
</dbReference>
<dbReference type="Pfam" id="PF00076">
    <property type="entry name" value="RRM_1"/>
    <property type="match status" value="1"/>
</dbReference>
<dbReference type="InterPro" id="IPR035979">
    <property type="entry name" value="RBD_domain_sf"/>
</dbReference>
<dbReference type="PANTHER" id="PTHR10352">
    <property type="entry name" value="EUKARYOTIC TRANSLATION INITIATION FACTOR 3 SUBUNIT G"/>
    <property type="match status" value="1"/>
</dbReference>
<dbReference type="EMBL" id="JAYWIO010000005">
    <property type="protein sequence ID" value="KAK7258954.1"/>
    <property type="molecule type" value="Genomic_DNA"/>
</dbReference>
<feature type="domain" description="RRM" evidence="3">
    <location>
        <begin position="27"/>
        <end position="102"/>
    </location>
</feature>
<evidence type="ECO:0000256" key="1">
    <source>
        <dbReference type="ARBA" id="ARBA00022884"/>
    </source>
</evidence>
<evidence type="ECO:0000256" key="2">
    <source>
        <dbReference type="PROSITE-ProRule" id="PRU00176"/>
    </source>
</evidence>
<accession>A0AAN9HZ07</accession>
<dbReference type="InterPro" id="IPR012677">
    <property type="entry name" value="Nucleotide-bd_a/b_plait_sf"/>
</dbReference>
<evidence type="ECO:0000259" key="3">
    <source>
        <dbReference type="PROSITE" id="PS50102"/>
    </source>
</evidence>
<evidence type="ECO:0000313" key="4">
    <source>
        <dbReference type="EMBL" id="KAK7258954.1"/>
    </source>
</evidence>
<dbReference type="SMART" id="SM00360">
    <property type="entry name" value="RRM"/>
    <property type="match status" value="1"/>
</dbReference>